<dbReference type="InterPro" id="IPR013022">
    <property type="entry name" value="Xyl_isomerase-like_TIM-brl"/>
</dbReference>
<dbReference type="EMBL" id="JANIPJ010000007">
    <property type="protein sequence ID" value="MCR2804595.1"/>
    <property type="molecule type" value="Genomic_DNA"/>
</dbReference>
<evidence type="ECO:0000313" key="2">
    <source>
        <dbReference type="EMBL" id="MCR2804595.1"/>
    </source>
</evidence>
<dbReference type="GO" id="GO:0016853">
    <property type="term" value="F:isomerase activity"/>
    <property type="evidence" value="ECO:0007669"/>
    <property type="project" value="UniProtKB-KW"/>
</dbReference>
<sequence>MKLGISTYSLHKAFSSGELTITEVIDYIASIGAEHAEIVPLGFSLTENPQLIEEIKEAARRGGIELSNYAIGANFAGLTGEAYENEIARVKREVDACASLGIKLMRHDVASSKDLSIGNFLTELPRLAEACQEIADYAKKYGITTSVENHGYFIQHSDRVQALVQAVGRDNFRTTLDVGNFLCADENPVAAVRNNITYASMVHVKDFYTRPSYRYPGEGWFKSSGGNYLRGAIVGQGDIDMPEVLRIVKESGYDGYISIEFEGMEECKAGTKMGFNYVQKLWAEL</sequence>
<evidence type="ECO:0000313" key="3">
    <source>
        <dbReference type="Proteomes" id="UP001141950"/>
    </source>
</evidence>
<dbReference type="InterPro" id="IPR036237">
    <property type="entry name" value="Xyl_isomerase-like_sf"/>
</dbReference>
<evidence type="ECO:0000259" key="1">
    <source>
        <dbReference type="Pfam" id="PF01261"/>
    </source>
</evidence>
<dbReference type="SUPFAM" id="SSF51658">
    <property type="entry name" value="Xylose isomerase-like"/>
    <property type="match status" value="1"/>
</dbReference>
<dbReference type="PANTHER" id="PTHR12110:SF53">
    <property type="entry name" value="BLR5974 PROTEIN"/>
    <property type="match status" value="1"/>
</dbReference>
<keyword evidence="2" id="KW-0413">Isomerase</keyword>
<organism evidence="2 3">
    <name type="scientific">Paenibacillus soyae</name>
    <dbReference type="NCBI Taxonomy" id="2969249"/>
    <lineage>
        <taxon>Bacteria</taxon>
        <taxon>Bacillati</taxon>
        <taxon>Bacillota</taxon>
        <taxon>Bacilli</taxon>
        <taxon>Bacillales</taxon>
        <taxon>Paenibacillaceae</taxon>
        <taxon>Paenibacillus</taxon>
    </lineage>
</organism>
<protein>
    <submittedName>
        <fullName evidence="2">Sugar phosphate isomerase/epimerase</fullName>
    </submittedName>
</protein>
<reference evidence="2" key="1">
    <citation type="submission" date="2022-08" db="EMBL/GenBank/DDBJ databases">
        <title>The genomic sequence of strain Paenibacillus sp. SCIV0701.</title>
        <authorList>
            <person name="Zhao H."/>
        </authorList>
    </citation>
    <scope>NUCLEOTIDE SEQUENCE</scope>
    <source>
        <strain evidence="2">SCIV0701</strain>
    </source>
</reference>
<gene>
    <name evidence="2" type="ORF">NQZ67_11975</name>
</gene>
<dbReference type="Pfam" id="PF01261">
    <property type="entry name" value="AP_endonuc_2"/>
    <property type="match status" value="1"/>
</dbReference>
<accession>A0A9X2MQL0</accession>
<dbReference type="InterPro" id="IPR050312">
    <property type="entry name" value="IolE/XylAMocC-like"/>
</dbReference>
<comment type="caution">
    <text evidence="2">The sequence shown here is derived from an EMBL/GenBank/DDBJ whole genome shotgun (WGS) entry which is preliminary data.</text>
</comment>
<dbReference type="Proteomes" id="UP001141950">
    <property type="component" value="Unassembled WGS sequence"/>
</dbReference>
<dbReference type="AlphaFoldDB" id="A0A9X2MQL0"/>
<dbReference type="RefSeq" id="WP_257445724.1">
    <property type="nucleotide sequence ID" value="NZ_JANIPJ010000007.1"/>
</dbReference>
<proteinExistence type="predicted"/>
<dbReference type="PANTHER" id="PTHR12110">
    <property type="entry name" value="HYDROXYPYRUVATE ISOMERASE"/>
    <property type="match status" value="1"/>
</dbReference>
<feature type="domain" description="Xylose isomerase-like TIM barrel" evidence="1">
    <location>
        <begin position="25"/>
        <end position="265"/>
    </location>
</feature>
<name>A0A9X2MQL0_9BACL</name>
<dbReference type="Gene3D" id="3.20.20.150">
    <property type="entry name" value="Divalent-metal-dependent TIM barrel enzymes"/>
    <property type="match status" value="1"/>
</dbReference>
<keyword evidence="3" id="KW-1185">Reference proteome</keyword>